<keyword evidence="3 6" id="KW-0547">Nucleotide-binding</keyword>
<feature type="region of interest" description="Disordered" evidence="7">
    <location>
        <begin position="72"/>
        <end position="92"/>
    </location>
</feature>
<dbReference type="SUPFAM" id="SSF56112">
    <property type="entry name" value="Protein kinase-like (PK-like)"/>
    <property type="match status" value="1"/>
</dbReference>
<keyword evidence="5 6" id="KW-0067">ATP-binding</keyword>
<keyword evidence="2" id="KW-0808">Transferase</keyword>
<gene>
    <name evidence="9" type="ORF">NADFUDRAFT_82301</name>
</gene>
<dbReference type="InterPro" id="IPR050494">
    <property type="entry name" value="Ser_Thr_dual-spec_kinase"/>
</dbReference>
<reference evidence="9 10" key="1">
    <citation type="journal article" date="2016" name="Proc. Natl. Acad. Sci. U.S.A.">
        <title>Comparative genomics of biotechnologically important yeasts.</title>
        <authorList>
            <person name="Riley R."/>
            <person name="Haridas S."/>
            <person name="Wolfe K.H."/>
            <person name="Lopes M.R."/>
            <person name="Hittinger C.T."/>
            <person name="Goeker M."/>
            <person name="Salamov A.A."/>
            <person name="Wisecaver J.H."/>
            <person name="Long T.M."/>
            <person name="Calvey C.H."/>
            <person name="Aerts A.L."/>
            <person name="Barry K.W."/>
            <person name="Choi C."/>
            <person name="Clum A."/>
            <person name="Coughlan A.Y."/>
            <person name="Deshpande S."/>
            <person name="Douglass A.P."/>
            <person name="Hanson S.J."/>
            <person name="Klenk H.-P."/>
            <person name="LaButti K.M."/>
            <person name="Lapidus A."/>
            <person name="Lindquist E.A."/>
            <person name="Lipzen A.M."/>
            <person name="Meier-Kolthoff J.P."/>
            <person name="Ohm R.A."/>
            <person name="Otillar R.P."/>
            <person name="Pangilinan J.L."/>
            <person name="Peng Y."/>
            <person name="Rokas A."/>
            <person name="Rosa C.A."/>
            <person name="Scheuner C."/>
            <person name="Sibirny A.A."/>
            <person name="Slot J.C."/>
            <person name="Stielow J.B."/>
            <person name="Sun H."/>
            <person name="Kurtzman C.P."/>
            <person name="Blackwell M."/>
            <person name="Grigoriev I.V."/>
            <person name="Jeffries T.W."/>
        </authorList>
    </citation>
    <scope>NUCLEOTIDE SEQUENCE [LARGE SCALE GENOMIC DNA]</scope>
    <source>
        <strain evidence="9 10">DSM 6958</strain>
    </source>
</reference>
<accession>A0A1E3PM32</accession>
<evidence type="ECO:0000256" key="2">
    <source>
        <dbReference type="ARBA" id="ARBA00022679"/>
    </source>
</evidence>
<feature type="domain" description="Protein kinase" evidence="8">
    <location>
        <begin position="484"/>
        <end position="542"/>
    </location>
</feature>
<dbReference type="PROSITE" id="PS00107">
    <property type="entry name" value="PROTEIN_KINASE_ATP"/>
    <property type="match status" value="1"/>
</dbReference>
<dbReference type="InterPro" id="IPR011009">
    <property type="entry name" value="Kinase-like_dom_sf"/>
</dbReference>
<dbReference type="Proteomes" id="UP000095009">
    <property type="component" value="Unassembled WGS sequence"/>
</dbReference>
<dbReference type="STRING" id="857566.A0A1E3PM32"/>
<protein>
    <recommendedName>
        <fullName evidence="8">Protein kinase domain-containing protein</fullName>
    </recommendedName>
</protein>
<feature type="binding site" evidence="6">
    <location>
        <position position="513"/>
    </location>
    <ligand>
        <name>ATP</name>
        <dbReference type="ChEBI" id="CHEBI:30616"/>
    </ligand>
</feature>
<dbReference type="GO" id="GO:0004713">
    <property type="term" value="F:protein tyrosine kinase activity"/>
    <property type="evidence" value="ECO:0007669"/>
    <property type="project" value="TreeGrafter"/>
</dbReference>
<dbReference type="AlphaFoldDB" id="A0A1E3PM32"/>
<dbReference type="GO" id="GO:0005524">
    <property type="term" value="F:ATP binding"/>
    <property type="evidence" value="ECO:0007669"/>
    <property type="project" value="UniProtKB-UniRule"/>
</dbReference>
<dbReference type="GO" id="GO:0005737">
    <property type="term" value="C:cytoplasm"/>
    <property type="evidence" value="ECO:0007669"/>
    <property type="project" value="TreeGrafter"/>
</dbReference>
<organism evidence="9 10">
    <name type="scientific">Nadsonia fulvescens var. elongata DSM 6958</name>
    <dbReference type="NCBI Taxonomy" id="857566"/>
    <lineage>
        <taxon>Eukaryota</taxon>
        <taxon>Fungi</taxon>
        <taxon>Dikarya</taxon>
        <taxon>Ascomycota</taxon>
        <taxon>Saccharomycotina</taxon>
        <taxon>Dipodascomycetes</taxon>
        <taxon>Dipodascales</taxon>
        <taxon>Dipodascales incertae sedis</taxon>
        <taxon>Nadsonia</taxon>
    </lineage>
</organism>
<dbReference type="InterPro" id="IPR017441">
    <property type="entry name" value="Protein_kinase_ATP_BS"/>
</dbReference>
<feature type="compositionally biased region" description="Polar residues" evidence="7">
    <location>
        <begin position="197"/>
        <end position="228"/>
    </location>
</feature>
<evidence type="ECO:0000256" key="5">
    <source>
        <dbReference type="ARBA" id="ARBA00022840"/>
    </source>
</evidence>
<feature type="non-terminal residue" evidence="9">
    <location>
        <position position="542"/>
    </location>
</feature>
<proteinExistence type="predicted"/>
<evidence type="ECO:0000256" key="1">
    <source>
        <dbReference type="ARBA" id="ARBA00022527"/>
    </source>
</evidence>
<keyword evidence="10" id="KW-1185">Reference proteome</keyword>
<evidence type="ECO:0000313" key="10">
    <source>
        <dbReference type="Proteomes" id="UP000095009"/>
    </source>
</evidence>
<dbReference type="GO" id="GO:0004674">
    <property type="term" value="F:protein serine/threonine kinase activity"/>
    <property type="evidence" value="ECO:0007669"/>
    <property type="project" value="UniProtKB-KW"/>
</dbReference>
<feature type="region of interest" description="Disordered" evidence="7">
    <location>
        <begin position="152"/>
        <end position="228"/>
    </location>
</feature>
<feature type="compositionally biased region" description="Low complexity" evidence="7">
    <location>
        <begin position="152"/>
        <end position="177"/>
    </location>
</feature>
<dbReference type="Gene3D" id="3.30.200.20">
    <property type="entry name" value="Phosphorylase Kinase, domain 1"/>
    <property type="match status" value="1"/>
</dbReference>
<keyword evidence="1" id="KW-0723">Serine/threonine-protein kinase</keyword>
<evidence type="ECO:0000256" key="7">
    <source>
        <dbReference type="SAM" id="MobiDB-lite"/>
    </source>
</evidence>
<dbReference type="PANTHER" id="PTHR24058">
    <property type="entry name" value="DUAL SPECIFICITY PROTEIN KINASE"/>
    <property type="match status" value="1"/>
</dbReference>
<evidence type="ECO:0000259" key="8">
    <source>
        <dbReference type="PROSITE" id="PS50011"/>
    </source>
</evidence>
<evidence type="ECO:0000256" key="6">
    <source>
        <dbReference type="PROSITE-ProRule" id="PRU10141"/>
    </source>
</evidence>
<dbReference type="EMBL" id="KV454408">
    <property type="protein sequence ID" value="ODQ66501.1"/>
    <property type="molecule type" value="Genomic_DNA"/>
</dbReference>
<keyword evidence="4" id="KW-0418">Kinase</keyword>
<dbReference type="PROSITE" id="PS50011">
    <property type="entry name" value="PROTEIN_KINASE_DOM"/>
    <property type="match status" value="1"/>
</dbReference>
<evidence type="ECO:0000256" key="3">
    <source>
        <dbReference type="ARBA" id="ARBA00022741"/>
    </source>
</evidence>
<dbReference type="InterPro" id="IPR000719">
    <property type="entry name" value="Prot_kinase_dom"/>
</dbReference>
<dbReference type="PANTHER" id="PTHR24058:SF17">
    <property type="entry name" value="HOMEODOMAIN INTERACTING PROTEIN KINASE, ISOFORM D"/>
    <property type="match status" value="1"/>
</dbReference>
<evidence type="ECO:0000313" key="9">
    <source>
        <dbReference type="EMBL" id="ODQ66501.1"/>
    </source>
</evidence>
<name>A0A1E3PM32_9ASCO</name>
<sequence>MEFRLPQYQQDTWSKSAGFSLENTGPSPIYPYSLPPANAQRATTFESKPGLDDSQRSSCISRHNDSIKFFAQNPTSNSPSLHVVPPPPRSNECSTMPNRYSLVHPVTTINPITSYQPSSKTPTYIKKYNLSFSPLRHRTSLPALITSALPSISSPSSGTALSQPSSSASLLSSPLKPRQQTNGAVRGFTDSRPFATYPTQGDGQYATADSNNPFSFRSAESSPRQVPQISASNTMVRYRPRMKKSLENHSPDSKAAIDLPNSHLLNNSPNFIVNTSNAPFVDLNAKLKPTPTLIDNFNPWSYAQPSNNNPFPTTNHTLNTNLTETPLELGLFPAKKNSAHKGGSEDIEENLFYGQTIPNKSFSTVPLVSYPVANTNLSNLPPASTFRVAKNGLEIQKPFANKQPQGRRATPNGGYMSPLIGLTTQITSTYHLCNPKFSYEISKNPKRVLTNPSKAVFNNGLDNVENDYILYVNDTLGDSSHQRYLVLDSLGKGTFGQVVKCQNLKTRELVAIKVIKNKTAFLNQSRMEISILEHINNNLDKW</sequence>
<evidence type="ECO:0000256" key="4">
    <source>
        <dbReference type="ARBA" id="ARBA00022777"/>
    </source>
</evidence>
<dbReference type="OrthoDB" id="5404466at2759"/>
<dbReference type="GO" id="GO:0005634">
    <property type="term" value="C:nucleus"/>
    <property type="evidence" value="ECO:0007669"/>
    <property type="project" value="TreeGrafter"/>
</dbReference>